<dbReference type="AlphaFoldDB" id="A0A832GM91"/>
<protein>
    <submittedName>
        <fullName evidence="1">Uncharacterized protein</fullName>
    </submittedName>
</protein>
<organism evidence="1">
    <name type="scientific">Caldimicrobium thiodismutans</name>
    <dbReference type="NCBI Taxonomy" id="1653476"/>
    <lineage>
        <taxon>Bacteria</taxon>
        <taxon>Pseudomonadati</taxon>
        <taxon>Thermodesulfobacteriota</taxon>
        <taxon>Thermodesulfobacteria</taxon>
        <taxon>Thermodesulfobacteriales</taxon>
        <taxon>Thermodesulfobacteriaceae</taxon>
        <taxon>Caldimicrobium</taxon>
    </lineage>
</organism>
<accession>A0A832GM91</accession>
<reference evidence="1" key="1">
    <citation type="journal article" date="2020" name="mSystems">
        <title>Genome- and Community-Level Interaction Insights into Carbon Utilization and Element Cycling Functions of Hydrothermarchaeota in Hydrothermal Sediment.</title>
        <authorList>
            <person name="Zhou Z."/>
            <person name="Liu Y."/>
            <person name="Xu W."/>
            <person name="Pan J."/>
            <person name="Luo Z.H."/>
            <person name="Li M."/>
        </authorList>
    </citation>
    <scope>NUCLEOTIDE SEQUENCE [LARGE SCALE GENOMIC DNA]</scope>
    <source>
        <strain evidence="1">SpSt-605</strain>
    </source>
</reference>
<comment type="caution">
    <text evidence="1">The sequence shown here is derived from an EMBL/GenBank/DDBJ whole genome shotgun (WGS) entry which is preliminary data.</text>
</comment>
<name>A0A832GM91_9BACT</name>
<proteinExistence type="predicted"/>
<gene>
    <name evidence="1" type="ORF">ENT73_02495</name>
</gene>
<dbReference type="EMBL" id="DSZU01000041">
    <property type="protein sequence ID" value="HGV54946.1"/>
    <property type="molecule type" value="Genomic_DNA"/>
</dbReference>
<sequence length="90" mass="10915">MECPRLKSLLRDWYQQVRSFTLSPVKMMELVERHIKQCPICQRDEDLPLELDQLREIVRVPHVITVKEEKVTEEPVYIYEEEISEEEEEL</sequence>
<evidence type="ECO:0000313" key="1">
    <source>
        <dbReference type="EMBL" id="HGV54946.1"/>
    </source>
</evidence>